<dbReference type="AlphaFoldDB" id="A0A450RVX1"/>
<dbReference type="EMBL" id="CAADEX010000005">
    <property type="protein sequence ID" value="VFJ43273.1"/>
    <property type="molecule type" value="Genomic_DNA"/>
</dbReference>
<sequence>MNRPGHSVAYLFAATIILLQIGSHSGLAAELNPFFKPIEPSPPPILATIQHQITQGCVSNNQGKRPLADRYDLRHGLTQVRNADLSRTAASVSIADPPYEQARQWLRLLLAHADPRVAYAAHAVLLSHGVRRMAAREETTGIVGDLNNAERLAARTGANTSDLLFWRALVGVQQNPSAESLRLVRDAIRADPWFYNARLLELELLLRHSRRHAPFSGTHCREQAVDILKTAVALFDLDTCPRHAVLLLNWLRAGQRNVSGDPFAQLVRAYVAVLLNNRPAFHEARKRIADTSHSPCRQPILEKMRTLASLFDKQSVAEKP</sequence>
<gene>
    <name evidence="1" type="ORF">BECKDK2373B_GA0170837_100511</name>
</gene>
<protein>
    <submittedName>
        <fullName evidence="1">Uncharacterized protein</fullName>
    </submittedName>
</protein>
<name>A0A450RVX1_9GAMM</name>
<reference evidence="1" key="1">
    <citation type="submission" date="2019-02" db="EMBL/GenBank/DDBJ databases">
        <authorList>
            <person name="Gruber-Vodicka R. H."/>
            <person name="Seah K. B. B."/>
        </authorList>
    </citation>
    <scope>NUCLEOTIDE SEQUENCE</scope>
    <source>
        <strain evidence="1">BECK_DK47</strain>
    </source>
</reference>
<accession>A0A450RVX1</accession>
<evidence type="ECO:0000313" key="1">
    <source>
        <dbReference type="EMBL" id="VFJ43273.1"/>
    </source>
</evidence>
<organism evidence="1">
    <name type="scientific">Candidatus Kentrum sp. DK</name>
    <dbReference type="NCBI Taxonomy" id="2126562"/>
    <lineage>
        <taxon>Bacteria</taxon>
        <taxon>Pseudomonadati</taxon>
        <taxon>Pseudomonadota</taxon>
        <taxon>Gammaproteobacteria</taxon>
        <taxon>Candidatus Kentrum</taxon>
    </lineage>
</organism>
<proteinExistence type="predicted"/>